<dbReference type="EMBL" id="LR797252">
    <property type="protein sequence ID" value="CAB4196677.1"/>
    <property type="molecule type" value="Genomic_DNA"/>
</dbReference>
<proteinExistence type="predicted"/>
<reference evidence="1" key="1">
    <citation type="submission" date="2020-05" db="EMBL/GenBank/DDBJ databases">
        <authorList>
            <person name="Chiriac C."/>
            <person name="Salcher M."/>
            <person name="Ghai R."/>
            <person name="Kavagutti S V."/>
        </authorList>
    </citation>
    <scope>NUCLEOTIDE SEQUENCE</scope>
</reference>
<protein>
    <submittedName>
        <fullName evidence="1">Uncharacterized protein</fullName>
    </submittedName>
</protein>
<accession>A0A6J5RQX1</accession>
<sequence>MSCTTCGCDCDCIETDCDCECNCAASNDCSCSDCNEDENYDQEFEDNFAKFVSYLESKGFYYIGAGSFRHVYCRNNVVIKIPRNFNGGVDNMMEAKAYKKYKNGPTNLGLYLAPCRLLTNGCLMMMKVNTFMIDGEYPDWANYDTVDSRQVGKYRNRIVAFDFALNLSERLAWENDAKIYDSFFQDEWIANHPELGYIEETYENP</sequence>
<gene>
    <name evidence="1" type="ORF">UFOVP1290_197</name>
</gene>
<organism evidence="1">
    <name type="scientific">uncultured Caudovirales phage</name>
    <dbReference type="NCBI Taxonomy" id="2100421"/>
    <lineage>
        <taxon>Viruses</taxon>
        <taxon>Duplodnaviria</taxon>
        <taxon>Heunggongvirae</taxon>
        <taxon>Uroviricota</taxon>
        <taxon>Caudoviricetes</taxon>
        <taxon>Peduoviridae</taxon>
        <taxon>Maltschvirus</taxon>
        <taxon>Maltschvirus maltsch</taxon>
    </lineage>
</organism>
<evidence type="ECO:0000313" key="1">
    <source>
        <dbReference type="EMBL" id="CAB4196677.1"/>
    </source>
</evidence>
<name>A0A6J5RQX1_9CAUD</name>